<dbReference type="GO" id="GO:0008408">
    <property type="term" value="F:3'-5' exonuclease activity"/>
    <property type="evidence" value="ECO:0007669"/>
    <property type="project" value="InterPro"/>
</dbReference>
<dbReference type="Proteomes" id="UP000242497">
    <property type="component" value="Unassembled WGS sequence"/>
</dbReference>
<dbReference type="OrthoDB" id="9803237at2"/>
<evidence type="ECO:0000313" key="3">
    <source>
        <dbReference type="EMBL" id="SHJ48510.1"/>
    </source>
</evidence>
<dbReference type="InterPro" id="IPR004365">
    <property type="entry name" value="NA-bd_OB_tRNA"/>
</dbReference>
<reference evidence="4" key="1">
    <citation type="submission" date="2016-11" db="EMBL/GenBank/DDBJ databases">
        <authorList>
            <person name="Varghese N."/>
            <person name="Submissions S."/>
        </authorList>
    </citation>
    <scope>NUCLEOTIDE SEQUENCE [LARGE SCALE GENOMIC DNA]</scope>
    <source>
        <strain evidence="4">DSM 15518</strain>
    </source>
</reference>
<feature type="domain" description="DNA polymerase helix-hairpin-helix motif" evidence="2">
    <location>
        <begin position="26"/>
        <end position="115"/>
    </location>
</feature>
<dbReference type="InterPro" id="IPR029460">
    <property type="entry name" value="DNAPol_HHH"/>
</dbReference>
<proteinExistence type="predicted"/>
<dbReference type="EMBL" id="FRAE01000005">
    <property type="protein sequence ID" value="SHJ48510.1"/>
    <property type="molecule type" value="Genomic_DNA"/>
</dbReference>
<dbReference type="InterPro" id="IPR012340">
    <property type="entry name" value="NA-bd_OB-fold"/>
</dbReference>
<dbReference type="Pfam" id="PF14579">
    <property type="entry name" value="HHH_6"/>
    <property type="match status" value="1"/>
</dbReference>
<dbReference type="InterPro" id="IPR004805">
    <property type="entry name" value="DnaE2/DnaE/PolC"/>
</dbReference>
<evidence type="ECO:0000259" key="1">
    <source>
        <dbReference type="Pfam" id="PF01336"/>
    </source>
</evidence>
<sequence>MAALITSVMGNTDKVVEYIRECNSLGIDVLKPDINKSFGKFSVEGNNIRFGLEAVKNVGSKVIKDIVLEREKNGEFKDFIQFCKRIQSKDLNKRVIESLIKCGAFDSINSNRAQLMAGFEKILESITSDRKKNLAGQVSLFEMSNKEEENIYVLPRVSEFREKEKLSLEKEVLGMYISGHPLSQYERELKLNSNINNNILSQAKESYEEFLKLDNKDIIIGGIIINKTIKTTKRNDIMAFIELEDLYGSIEVIVFPRILQKYSHLIKEDNIVYVKGRFSIKEDENAKIIANEFEEIIKIEDKELWIKIKDISDRHMLSEIKNILNKYKGNSLVYIYCEKNKKAFKGEKSWMVQINEDLLNELECFLGKQNVKIKNCQN</sequence>
<feature type="domain" description="OB" evidence="1">
    <location>
        <begin position="220"/>
        <end position="296"/>
    </location>
</feature>
<dbReference type="STRING" id="1123349.SAMN02744037_00160"/>
<dbReference type="PANTHER" id="PTHR32294:SF0">
    <property type="entry name" value="DNA POLYMERASE III SUBUNIT ALPHA"/>
    <property type="match status" value="1"/>
</dbReference>
<organism evidence="3 4">
    <name type="scientific">Tepidibacter formicigenes DSM 15518</name>
    <dbReference type="NCBI Taxonomy" id="1123349"/>
    <lineage>
        <taxon>Bacteria</taxon>
        <taxon>Bacillati</taxon>
        <taxon>Bacillota</taxon>
        <taxon>Clostridia</taxon>
        <taxon>Peptostreptococcales</taxon>
        <taxon>Peptostreptococcaceae</taxon>
        <taxon>Tepidibacter</taxon>
    </lineage>
</organism>
<protein>
    <submittedName>
        <fullName evidence="3">OB-fold nucleic acid binding domain-containing protein</fullName>
    </submittedName>
</protein>
<evidence type="ECO:0000259" key="2">
    <source>
        <dbReference type="Pfam" id="PF14579"/>
    </source>
</evidence>
<gene>
    <name evidence="3" type="ORF">SAMN02744037_00160</name>
</gene>
<dbReference type="CDD" id="cd04485">
    <property type="entry name" value="DnaE_OBF"/>
    <property type="match status" value="1"/>
</dbReference>
<dbReference type="GO" id="GO:0003676">
    <property type="term" value="F:nucleic acid binding"/>
    <property type="evidence" value="ECO:0007669"/>
    <property type="project" value="InterPro"/>
</dbReference>
<evidence type="ECO:0000313" key="4">
    <source>
        <dbReference type="Proteomes" id="UP000242497"/>
    </source>
</evidence>
<dbReference type="SUPFAM" id="SSF50249">
    <property type="entry name" value="Nucleic acid-binding proteins"/>
    <property type="match status" value="1"/>
</dbReference>
<keyword evidence="4" id="KW-1185">Reference proteome</keyword>
<dbReference type="RefSeq" id="WP_072886508.1">
    <property type="nucleotide sequence ID" value="NZ_FRAE01000005.1"/>
</dbReference>
<accession>A0A1M6JP96</accession>
<dbReference type="Pfam" id="PF01336">
    <property type="entry name" value="tRNA_anti-codon"/>
    <property type="match status" value="1"/>
</dbReference>
<name>A0A1M6JP96_9FIRM</name>
<dbReference type="PANTHER" id="PTHR32294">
    <property type="entry name" value="DNA POLYMERASE III SUBUNIT ALPHA"/>
    <property type="match status" value="1"/>
</dbReference>
<dbReference type="AlphaFoldDB" id="A0A1M6JP96"/>
<dbReference type="Gene3D" id="1.10.150.870">
    <property type="match status" value="1"/>
</dbReference>
<dbReference type="GO" id="GO:0006260">
    <property type="term" value="P:DNA replication"/>
    <property type="evidence" value="ECO:0007669"/>
    <property type="project" value="InterPro"/>
</dbReference>